<dbReference type="GO" id="GO:0042840">
    <property type="term" value="P:D-glucuronate catabolic process"/>
    <property type="evidence" value="ECO:0007669"/>
    <property type="project" value="TreeGrafter"/>
</dbReference>
<evidence type="ECO:0000313" key="8">
    <source>
        <dbReference type="Proteomes" id="UP000240382"/>
    </source>
</evidence>
<evidence type="ECO:0000256" key="3">
    <source>
        <dbReference type="ARBA" id="ARBA00061451"/>
    </source>
</evidence>
<reference evidence="7" key="2">
    <citation type="submission" date="2023-02" db="EMBL/GenBank/DDBJ databases">
        <title>Escherichia albertii as a potential enteropathogen in the light of epidemiological and genomic studies.</title>
        <authorList>
            <person name="Leszczynska K."/>
            <person name="Swiecicka I."/>
            <person name="Daniluk T."/>
            <person name="Lebensztejn D."/>
            <person name="Chmielewska S."/>
            <person name="Leszczynska D."/>
            <person name="Gawor J."/>
            <person name="Kliber M."/>
        </authorList>
    </citation>
    <scope>NUCLEOTIDE SEQUENCE</scope>
    <source>
        <strain evidence="7">BIA_7</strain>
    </source>
</reference>
<proteinExistence type="inferred from homology"/>
<dbReference type="Proteomes" id="UP000240382">
    <property type="component" value="Unassembled WGS sequence"/>
</dbReference>
<dbReference type="InterPro" id="IPR000669">
    <property type="entry name" value="Mannitol_DH"/>
</dbReference>
<feature type="domain" description="Mannitol dehydrogenase C-terminal" evidence="5">
    <location>
        <begin position="283"/>
        <end position="474"/>
    </location>
</feature>
<dbReference type="AlphaFoldDB" id="A0AAX1LTX2"/>
<dbReference type="PROSITE" id="PS00974">
    <property type="entry name" value="MANNITOL_DHGENASE"/>
    <property type="match status" value="1"/>
</dbReference>
<dbReference type="PANTHER" id="PTHR43362">
    <property type="entry name" value="MANNITOL DEHYDROGENASE DSF1-RELATED"/>
    <property type="match status" value="1"/>
</dbReference>
<dbReference type="FunFam" id="1.10.1040.10:FF:000020">
    <property type="entry name" value="D-mannonate oxidoreductase, NAD-binding"/>
    <property type="match status" value="1"/>
</dbReference>
<dbReference type="InterPro" id="IPR036291">
    <property type="entry name" value="NAD(P)-bd_dom_sf"/>
</dbReference>
<evidence type="ECO:0000313" key="7">
    <source>
        <dbReference type="EMBL" id="WDB29847.1"/>
    </source>
</evidence>
<evidence type="ECO:0000313" key="6">
    <source>
        <dbReference type="EMBL" id="PSY39901.1"/>
    </source>
</evidence>
<reference evidence="6 8" key="1">
    <citation type="submission" date="2018-03" db="EMBL/GenBank/DDBJ databases">
        <title>Whole Genome Sequencing of Escherichia coli isolates from wildlife.</title>
        <authorList>
            <person name="Whitehouse C.A."/>
            <person name="Lacher D.W."/>
            <person name="Mammel M.K."/>
            <person name="Barnaba T."/>
            <person name="Lorch J.M."/>
        </authorList>
    </citation>
    <scope>NUCLEOTIDE SEQUENCE [LARGE SCALE GENOMIC DNA]</scope>
    <source>
        <strain evidence="6 8">20507-2</strain>
    </source>
</reference>
<evidence type="ECO:0000256" key="1">
    <source>
        <dbReference type="ARBA" id="ARBA00023002"/>
    </source>
</evidence>
<dbReference type="EMBL" id="CP117562">
    <property type="protein sequence ID" value="WDB29847.1"/>
    <property type="molecule type" value="Genomic_DNA"/>
</dbReference>
<dbReference type="InterPro" id="IPR023027">
    <property type="entry name" value="Mannitol_DH_CS"/>
</dbReference>
<dbReference type="GO" id="GO:0019594">
    <property type="term" value="P:mannitol metabolic process"/>
    <property type="evidence" value="ECO:0007669"/>
    <property type="project" value="InterPro"/>
</dbReference>
<dbReference type="Gene3D" id="1.10.1040.10">
    <property type="entry name" value="N-(1-d-carboxylethyl)-l-norvaline Dehydrogenase, domain 2"/>
    <property type="match status" value="1"/>
</dbReference>
<evidence type="ECO:0000259" key="5">
    <source>
        <dbReference type="Pfam" id="PF08125"/>
    </source>
</evidence>
<dbReference type="InterPro" id="IPR013328">
    <property type="entry name" value="6PGD_dom2"/>
</dbReference>
<organism evidence="7 9">
    <name type="scientific">Escherichia albertii</name>
    <dbReference type="NCBI Taxonomy" id="208962"/>
    <lineage>
        <taxon>Bacteria</taxon>
        <taxon>Pseudomonadati</taxon>
        <taxon>Pseudomonadota</taxon>
        <taxon>Gammaproteobacteria</taxon>
        <taxon>Enterobacterales</taxon>
        <taxon>Enterobacteriaceae</taxon>
        <taxon>Escherichia</taxon>
    </lineage>
</organism>
<sequence>MTTIVDSNLPVARPSWDHSRLESRIVHLGCGAFHRAHQALYTHHLLESTDSDWGICEVNLMPGNDRVLIENLKKQQLLYTVAEKGAESTELKIIGSMKEALHPEIDGCEGILNAMARPQTAIVSLTVTEKGYCADAASGQLDLNNPLIKHDLENPTTPKSAIGYIVEALRLRREKGLKAFTVMSCDNVRENGHVAKVAVLGLAQARDPQLAAWIEENVTFPCTMVDRIVPAATPETLQEIADQLGVYDPCAIACEPFRQWVIEDNFVNGRPDWDKVGAQFVADVVPFEMMKLRMLNGSHSFLAYLGYLGGYETIADTMTNEDYRKAAFALMMQEQAPTLSMPEGTDLNAYATLLIERFSNPSLRHRTWQIAMDGSQKLPQRLLDPVRLHLKNGGSWRHLALGVAGWMRYTQGVDEQGNAIDVVDPMLAEFQKINAQYQGAERVKALLGLSGIFADDLPQNADFVGAVTTAYQQLSERGARASVAAL</sequence>
<dbReference type="EMBL" id="PYQT01000024">
    <property type="protein sequence ID" value="PSY39901.1"/>
    <property type="molecule type" value="Genomic_DNA"/>
</dbReference>
<dbReference type="Pfam" id="PF01232">
    <property type="entry name" value="Mannitol_dh"/>
    <property type="match status" value="1"/>
</dbReference>
<keyword evidence="2" id="KW-0520">NAD</keyword>
<evidence type="ECO:0000259" key="4">
    <source>
        <dbReference type="Pfam" id="PF01232"/>
    </source>
</evidence>
<keyword evidence="8" id="KW-1185">Reference proteome</keyword>
<dbReference type="GO" id="GO:0008866">
    <property type="term" value="F:fructuronate reductase activity"/>
    <property type="evidence" value="ECO:0007669"/>
    <property type="project" value="TreeGrafter"/>
</dbReference>
<dbReference type="InterPro" id="IPR013131">
    <property type="entry name" value="Mannitol_DH_N"/>
</dbReference>
<comment type="similarity">
    <text evidence="3">Belongs to the mannitol dehydrogenase family. UxuB subfamily.</text>
</comment>
<dbReference type="PRINTS" id="PR00084">
    <property type="entry name" value="MTLDHDRGNASE"/>
</dbReference>
<dbReference type="Pfam" id="PF08125">
    <property type="entry name" value="Mannitol_dh_C"/>
    <property type="match status" value="1"/>
</dbReference>
<keyword evidence="1" id="KW-0560">Oxidoreductase</keyword>
<accession>A0AAX1LTX2</accession>
<protein>
    <submittedName>
        <fullName evidence="7">Fructuronate reductase</fullName>
    </submittedName>
</protein>
<dbReference type="RefSeq" id="WP_059217686.1">
    <property type="nucleotide sequence ID" value="NZ_BBVL01000025.1"/>
</dbReference>
<name>A0AAX1LTX2_ESCAL</name>
<evidence type="ECO:0000256" key="2">
    <source>
        <dbReference type="ARBA" id="ARBA00023027"/>
    </source>
</evidence>
<dbReference type="InterPro" id="IPR013118">
    <property type="entry name" value="Mannitol_DH_C"/>
</dbReference>
<dbReference type="SUPFAM" id="SSF48179">
    <property type="entry name" value="6-phosphogluconate dehydrogenase C-terminal domain-like"/>
    <property type="match status" value="1"/>
</dbReference>
<evidence type="ECO:0000313" key="9">
    <source>
        <dbReference type="Proteomes" id="UP001219219"/>
    </source>
</evidence>
<dbReference type="Gene3D" id="3.40.50.720">
    <property type="entry name" value="NAD(P)-binding Rossmann-like Domain"/>
    <property type="match status" value="1"/>
</dbReference>
<dbReference type="Proteomes" id="UP001219219">
    <property type="component" value="Chromosome"/>
</dbReference>
<dbReference type="InterPro" id="IPR008927">
    <property type="entry name" value="6-PGluconate_DH-like_C_sf"/>
</dbReference>
<dbReference type="SUPFAM" id="SSF51735">
    <property type="entry name" value="NAD(P)-binding Rossmann-fold domains"/>
    <property type="match status" value="1"/>
</dbReference>
<gene>
    <name evidence="6" type="ORF">C7B09_18785</name>
    <name evidence="7" type="ORF">PS049_02430</name>
</gene>
<dbReference type="InterPro" id="IPR050988">
    <property type="entry name" value="Mannitol_DH/Oxidoreductase"/>
</dbReference>
<dbReference type="NCBIfam" id="NF011611">
    <property type="entry name" value="PRK15037.1"/>
    <property type="match status" value="1"/>
</dbReference>
<dbReference type="FunFam" id="3.40.50.720:FF:000129">
    <property type="entry name" value="D-mannonate oxidoreductase"/>
    <property type="match status" value="1"/>
</dbReference>
<dbReference type="PANTHER" id="PTHR43362:SF7">
    <property type="entry name" value="D-MANNONATE OXIDOREDUCTASE"/>
    <property type="match status" value="1"/>
</dbReference>
<feature type="domain" description="Mannitol dehydrogenase N-terminal" evidence="4">
    <location>
        <begin position="24"/>
        <end position="275"/>
    </location>
</feature>